<dbReference type="InterPro" id="IPR003660">
    <property type="entry name" value="HAMP_dom"/>
</dbReference>
<dbReference type="EMBL" id="VOQF01000005">
    <property type="protein sequence ID" value="TXC91291.1"/>
    <property type="molecule type" value="Genomic_DNA"/>
</dbReference>
<dbReference type="Gene3D" id="6.10.340.10">
    <property type="match status" value="1"/>
</dbReference>
<dbReference type="CDD" id="cd12914">
    <property type="entry name" value="PDC1_DGC_like"/>
    <property type="match status" value="1"/>
</dbReference>
<keyword evidence="10" id="KW-1185">Reference proteome</keyword>
<dbReference type="GO" id="GO:0007165">
    <property type="term" value="P:signal transduction"/>
    <property type="evidence" value="ECO:0007669"/>
    <property type="project" value="InterPro"/>
</dbReference>
<evidence type="ECO:0000313" key="9">
    <source>
        <dbReference type="EMBL" id="TXC91291.1"/>
    </source>
</evidence>
<dbReference type="InterPro" id="IPR052163">
    <property type="entry name" value="DGC-Regulatory_Protein"/>
</dbReference>
<evidence type="ECO:0000256" key="5">
    <source>
        <dbReference type="ARBA" id="ARBA00023136"/>
    </source>
</evidence>
<dbReference type="PANTHER" id="PTHR46663">
    <property type="entry name" value="DIGUANYLATE CYCLASE DGCT-RELATED"/>
    <property type="match status" value="1"/>
</dbReference>
<dbReference type="InterPro" id="IPR000160">
    <property type="entry name" value="GGDEF_dom"/>
</dbReference>
<keyword evidence="2" id="KW-1003">Cell membrane</keyword>
<sequence>MSRINLRTFFAISFLCFIVLLTASLTIVLSMKSSNEIKDEIGDSTSNIAYQMSDKLDFFMWSRYSEIEMLSQLNLFKEDQNNNDKKVLINSLQESIPAFSWVGLTDANGNIVVSTDDILTGANIAERPVFKEATKQPFIGDVHEAVLLAELLPNPSGVPLEFVDISFPIVNNNGDFKGVLATHLSWEWSREIENSIIKPYRKNLENSKQMEVFIVSSSDQTILLGPEKMLGKTLSPNILKREYALNNSWEIKKWSDGKEYLTGYSIGDGYLNYPGLDWTIIVRIPVEQAFTSVKNLQDYTILIGIIAAVIFAILGWFLASKISTPLNEISKAANQLKEGNKVDIPQFKRIKDLHVLSVSLREMVATITETKSELGQMKRLAHNDSLTGLPNRIALYSYIDKKLESEANEKYLFLFLDLDGFKDVNDTYGHQAGDQLLKVVANRLQQLAEEDDFVGRLGGDEFIIIARSKTSSPLEEGKELGQQIIESINKSISLNEKDEVVIKCSIGGAIWPDYSIEPDDIIQLADEALYQSKRTGKNKFTFYKI</sequence>
<feature type="domain" description="GGDEF" evidence="8">
    <location>
        <begin position="409"/>
        <end position="545"/>
    </location>
</feature>
<evidence type="ECO:0000313" key="10">
    <source>
        <dbReference type="Proteomes" id="UP000321363"/>
    </source>
</evidence>
<organism evidence="9 10">
    <name type="scientific">Metabacillus litoralis</name>
    <dbReference type="NCBI Taxonomy" id="152268"/>
    <lineage>
        <taxon>Bacteria</taxon>
        <taxon>Bacillati</taxon>
        <taxon>Bacillota</taxon>
        <taxon>Bacilli</taxon>
        <taxon>Bacillales</taxon>
        <taxon>Bacillaceae</taxon>
        <taxon>Metabacillus</taxon>
    </lineage>
</organism>
<dbReference type="PANTHER" id="PTHR46663:SF2">
    <property type="entry name" value="GGDEF DOMAIN-CONTAINING PROTEIN"/>
    <property type="match status" value="1"/>
</dbReference>
<dbReference type="Pfam" id="PF00990">
    <property type="entry name" value="GGDEF"/>
    <property type="match status" value="1"/>
</dbReference>
<evidence type="ECO:0000256" key="6">
    <source>
        <dbReference type="SAM" id="Phobius"/>
    </source>
</evidence>
<dbReference type="GO" id="GO:0005886">
    <property type="term" value="C:plasma membrane"/>
    <property type="evidence" value="ECO:0007669"/>
    <property type="project" value="UniProtKB-SubCell"/>
</dbReference>
<dbReference type="Gene3D" id="3.30.70.270">
    <property type="match status" value="1"/>
</dbReference>
<dbReference type="RefSeq" id="WP_146948245.1">
    <property type="nucleotide sequence ID" value="NZ_VOQF01000005.1"/>
</dbReference>
<comment type="subcellular location">
    <subcellularLocation>
        <location evidence="1">Cell membrane</location>
        <topology evidence="1">Multi-pass membrane protein</topology>
    </subcellularLocation>
</comment>
<dbReference type="InterPro" id="IPR029787">
    <property type="entry name" value="Nucleotide_cyclase"/>
</dbReference>
<keyword evidence="3 6" id="KW-0812">Transmembrane</keyword>
<dbReference type="Gene3D" id="3.30.450.20">
    <property type="entry name" value="PAS domain"/>
    <property type="match status" value="1"/>
</dbReference>
<evidence type="ECO:0000256" key="2">
    <source>
        <dbReference type="ARBA" id="ARBA00022475"/>
    </source>
</evidence>
<keyword evidence="4 6" id="KW-1133">Transmembrane helix</keyword>
<protein>
    <submittedName>
        <fullName evidence="9">Diguanylate cyclase</fullName>
    </submittedName>
</protein>
<dbReference type="AlphaFoldDB" id="A0A5C6W639"/>
<evidence type="ECO:0000256" key="1">
    <source>
        <dbReference type="ARBA" id="ARBA00004651"/>
    </source>
</evidence>
<dbReference type="CDD" id="cd01949">
    <property type="entry name" value="GGDEF"/>
    <property type="match status" value="1"/>
</dbReference>
<feature type="domain" description="HAMP" evidence="7">
    <location>
        <begin position="320"/>
        <end position="372"/>
    </location>
</feature>
<dbReference type="InterPro" id="IPR043128">
    <property type="entry name" value="Rev_trsase/Diguanyl_cyclase"/>
</dbReference>
<accession>A0A5C6W639</accession>
<dbReference type="SMART" id="SM00267">
    <property type="entry name" value="GGDEF"/>
    <property type="match status" value="1"/>
</dbReference>
<keyword evidence="5 6" id="KW-0472">Membrane</keyword>
<dbReference type="PROSITE" id="PS50887">
    <property type="entry name" value="GGDEF"/>
    <property type="match status" value="1"/>
</dbReference>
<dbReference type="NCBIfam" id="TIGR00254">
    <property type="entry name" value="GGDEF"/>
    <property type="match status" value="1"/>
</dbReference>
<evidence type="ECO:0000256" key="4">
    <source>
        <dbReference type="ARBA" id="ARBA00022989"/>
    </source>
</evidence>
<evidence type="ECO:0000256" key="3">
    <source>
        <dbReference type="ARBA" id="ARBA00022692"/>
    </source>
</evidence>
<feature type="transmembrane region" description="Helical" evidence="6">
    <location>
        <begin position="299"/>
        <end position="319"/>
    </location>
</feature>
<dbReference type="PROSITE" id="PS50885">
    <property type="entry name" value="HAMP"/>
    <property type="match status" value="1"/>
</dbReference>
<dbReference type="InterPro" id="IPR033479">
    <property type="entry name" value="dCache_1"/>
</dbReference>
<evidence type="ECO:0000259" key="8">
    <source>
        <dbReference type="PROSITE" id="PS50887"/>
    </source>
</evidence>
<evidence type="ECO:0000259" key="7">
    <source>
        <dbReference type="PROSITE" id="PS50885"/>
    </source>
</evidence>
<reference evidence="9 10" key="1">
    <citation type="journal article" date="2005" name="Int. J. Syst. Evol. Microbiol.">
        <title>Bacillus litoralis sp. nov., isolated from a tidal flat of the Yellow Sea in Korea.</title>
        <authorList>
            <person name="Yoon J.H."/>
            <person name="Oh T.K."/>
        </authorList>
    </citation>
    <scope>NUCLEOTIDE SEQUENCE [LARGE SCALE GENOMIC DNA]</scope>
    <source>
        <strain evidence="9 10">SW-211</strain>
    </source>
</reference>
<dbReference type="OrthoDB" id="9759607at2"/>
<dbReference type="Pfam" id="PF02743">
    <property type="entry name" value="dCache_1"/>
    <property type="match status" value="1"/>
</dbReference>
<dbReference type="SUPFAM" id="SSF55073">
    <property type="entry name" value="Nucleotide cyclase"/>
    <property type="match status" value="1"/>
</dbReference>
<dbReference type="Proteomes" id="UP000321363">
    <property type="component" value="Unassembled WGS sequence"/>
</dbReference>
<proteinExistence type="predicted"/>
<gene>
    <name evidence="9" type="ORF">FS935_10375</name>
</gene>
<name>A0A5C6W639_9BACI</name>
<comment type="caution">
    <text evidence="9">The sequence shown here is derived from an EMBL/GenBank/DDBJ whole genome shotgun (WGS) entry which is preliminary data.</text>
</comment>